<comment type="caution">
    <text evidence="2">The sequence shown here is derived from an EMBL/GenBank/DDBJ whole genome shotgun (WGS) entry which is preliminary data.</text>
</comment>
<proteinExistence type="predicted"/>
<keyword evidence="1" id="KW-0812">Transmembrane</keyword>
<accession>A0A951PZV1</accession>
<protein>
    <submittedName>
        <fullName evidence="2">Uncharacterized protein</fullName>
    </submittedName>
</protein>
<name>A0A951PZV1_9NOST</name>
<dbReference type="AlphaFoldDB" id="A0A951PZV1"/>
<feature type="transmembrane region" description="Helical" evidence="1">
    <location>
        <begin position="9"/>
        <end position="30"/>
    </location>
</feature>
<reference evidence="2" key="2">
    <citation type="journal article" date="2022" name="Microbiol. Resour. Announc.">
        <title>Metagenome Sequencing to Explore Phylogenomics of Terrestrial Cyanobacteria.</title>
        <authorList>
            <person name="Ward R.D."/>
            <person name="Stajich J.E."/>
            <person name="Johansen J.R."/>
            <person name="Huntemann M."/>
            <person name="Clum A."/>
            <person name="Foster B."/>
            <person name="Foster B."/>
            <person name="Roux S."/>
            <person name="Palaniappan K."/>
            <person name="Varghese N."/>
            <person name="Mukherjee S."/>
            <person name="Reddy T.B.K."/>
            <person name="Daum C."/>
            <person name="Copeland A."/>
            <person name="Chen I.A."/>
            <person name="Ivanova N.N."/>
            <person name="Kyrpides N.C."/>
            <person name="Shapiro N."/>
            <person name="Eloe-Fadrosh E.A."/>
            <person name="Pietrasiak N."/>
        </authorList>
    </citation>
    <scope>NUCLEOTIDE SEQUENCE</scope>
    <source>
        <strain evidence="2">JT2-VF2</strain>
    </source>
</reference>
<evidence type="ECO:0000313" key="2">
    <source>
        <dbReference type="EMBL" id="MBW4562582.1"/>
    </source>
</evidence>
<gene>
    <name evidence="2" type="ORF">KME32_15810</name>
</gene>
<keyword evidence="1" id="KW-0472">Membrane</keyword>
<keyword evidence="1" id="KW-1133">Transmembrane helix</keyword>
<sequence length="173" mass="19252">MNHFKFQSLAFYGIAIGSVIVLFKTVTFYGENNLKAPHEINGRYSLTLAENLPNCGKSNALILNLQQSGIYLNASLLPAKFYSESSTIYGENNFLSGILRNQHLSLSGKINRFILCNISYRQNASVDLAEIKMQSVNQGSFLGQLTISDKPQIIEFTATPQKAQEQSKKLDSH</sequence>
<reference evidence="2" key="1">
    <citation type="submission" date="2021-05" db="EMBL/GenBank/DDBJ databases">
        <authorList>
            <person name="Pietrasiak N."/>
            <person name="Ward R."/>
            <person name="Stajich J.E."/>
            <person name="Kurbessoian T."/>
        </authorList>
    </citation>
    <scope>NUCLEOTIDE SEQUENCE</scope>
    <source>
        <strain evidence="2">JT2-VF2</strain>
    </source>
</reference>
<dbReference type="Proteomes" id="UP000715781">
    <property type="component" value="Unassembled WGS sequence"/>
</dbReference>
<dbReference type="EMBL" id="JAHHHN010000008">
    <property type="protein sequence ID" value="MBW4562582.1"/>
    <property type="molecule type" value="Genomic_DNA"/>
</dbReference>
<organism evidence="2 3">
    <name type="scientific">Mojavia pulchra JT2-VF2</name>
    <dbReference type="NCBI Taxonomy" id="287848"/>
    <lineage>
        <taxon>Bacteria</taxon>
        <taxon>Bacillati</taxon>
        <taxon>Cyanobacteriota</taxon>
        <taxon>Cyanophyceae</taxon>
        <taxon>Nostocales</taxon>
        <taxon>Nostocaceae</taxon>
    </lineage>
</organism>
<evidence type="ECO:0000313" key="3">
    <source>
        <dbReference type="Proteomes" id="UP000715781"/>
    </source>
</evidence>
<evidence type="ECO:0000256" key="1">
    <source>
        <dbReference type="SAM" id="Phobius"/>
    </source>
</evidence>